<evidence type="ECO:0000256" key="2">
    <source>
        <dbReference type="ARBA" id="ARBA00022801"/>
    </source>
</evidence>
<dbReference type="Pfam" id="PF00293">
    <property type="entry name" value="NUDIX"/>
    <property type="match status" value="1"/>
</dbReference>
<sequence>MEPIKHATASVFLFGLIEHEWRIGLIRHPRFSRWMLPGGHVEPHENPAEAALREVHEETGLAATLVLPYAGIVPDYPADVRVPVPLWITEQTVPPESRLPSPHIHVDHLYLALAQAAAPAADPELPFRWYAADDLAALDTFPDTRGGASHLFPLIGALASPLGSGLRSSVTAFCSDDAIKCSSE</sequence>
<feature type="domain" description="Nudix hydrolase" evidence="4">
    <location>
        <begin position="4"/>
        <end position="154"/>
    </location>
</feature>
<organism evidence="5 6">
    <name type="scientific">Catenuloplanes nepalensis</name>
    <dbReference type="NCBI Taxonomy" id="587533"/>
    <lineage>
        <taxon>Bacteria</taxon>
        <taxon>Bacillati</taxon>
        <taxon>Actinomycetota</taxon>
        <taxon>Actinomycetes</taxon>
        <taxon>Micromonosporales</taxon>
        <taxon>Micromonosporaceae</taxon>
        <taxon>Catenuloplanes</taxon>
    </lineage>
</organism>
<dbReference type="InterPro" id="IPR000086">
    <property type="entry name" value="NUDIX_hydrolase_dom"/>
</dbReference>
<dbReference type="SUPFAM" id="SSF55811">
    <property type="entry name" value="Nudix"/>
    <property type="match status" value="1"/>
</dbReference>
<dbReference type="Proteomes" id="UP001240984">
    <property type="component" value="Unassembled WGS sequence"/>
</dbReference>
<dbReference type="InterPro" id="IPR015797">
    <property type="entry name" value="NUDIX_hydrolase-like_dom_sf"/>
</dbReference>
<evidence type="ECO:0000256" key="3">
    <source>
        <dbReference type="RuleBase" id="RU003476"/>
    </source>
</evidence>
<accession>A0ABT9MJF4</accession>
<dbReference type="PANTHER" id="PTHR43736">
    <property type="entry name" value="ADP-RIBOSE PYROPHOSPHATASE"/>
    <property type="match status" value="1"/>
</dbReference>
<dbReference type="PROSITE" id="PS51462">
    <property type="entry name" value="NUDIX"/>
    <property type="match status" value="1"/>
</dbReference>
<name>A0ABT9MJF4_9ACTN</name>
<evidence type="ECO:0000313" key="6">
    <source>
        <dbReference type="Proteomes" id="UP001240984"/>
    </source>
</evidence>
<proteinExistence type="inferred from homology"/>
<evidence type="ECO:0000256" key="1">
    <source>
        <dbReference type="ARBA" id="ARBA00005582"/>
    </source>
</evidence>
<protein>
    <submittedName>
        <fullName evidence="5">8-oxo-dGTP pyrophosphatase MutT (NUDIX family)</fullName>
    </submittedName>
</protein>
<dbReference type="PANTHER" id="PTHR43736:SF1">
    <property type="entry name" value="DIHYDRONEOPTERIN TRIPHOSPHATE DIPHOSPHATASE"/>
    <property type="match status" value="1"/>
</dbReference>
<dbReference type="InterPro" id="IPR020084">
    <property type="entry name" value="NUDIX_hydrolase_CS"/>
</dbReference>
<comment type="caution">
    <text evidence="5">The sequence shown here is derived from an EMBL/GenBank/DDBJ whole genome shotgun (WGS) entry which is preliminary data.</text>
</comment>
<evidence type="ECO:0000259" key="4">
    <source>
        <dbReference type="PROSITE" id="PS51462"/>
    </source>
</evidence>
<dbReference type="PRINTS" id="PR00502">
    <property type="entry name" value="NUDIXFAMILY"/>
</dbReference>
<dbReference type="EMBL" id="JAUSRA010000001">
    <property type="protein sequence ID" value="MDP9791555.1"/>
    <property type="molecule type" value="Genomic_DNA"/>
</dbReference>
<gene>
    <name evidence="5" type="ORF">J2S43_000067</name>
</gene>
<dbReference type="PROSITE" id="PS00893">
    <property type="entry name" value="NUDIX_BOX"/>
    <property type="match status" value="1"/>
</dbReference>
<dbReference type="Gene3D" id="3.90.79.10">
    <property type="entry name" value="Nucleoside Triphosphate Pyrophosphohydrolase"/>
    <property type="match status" value="1"/>
</dbReference>
<keyword evidence="6" id="KW-1185">Reference proteome</keyword>
<dbReference type="RefSeq" id="WP_306826424.1">
    <property type="nucleotide sequence ID" value="NZ_JAUSRA010000001.1"/>
</dbReference>
<dbReference type="InterPro" id="IPR020476">
    <property type="entry name" value="Nudix_hydrolase"/>
</dbReference>
<reference evidence="5 6" key="1">
    <citation type="submission" date="2023-07" db="EMBL/GenBank/DDBJ databases">
        <title>Sequencing the genomes of 1000 actinobacteria strains.</title>
        <authorList>
            <person name="Klenk H.-P."/>
        </authorList>
    </citation>
    <scope>NUCLEOTIDE SEQUENCE [LARGE SCALE GENOMIC DNA]</scope>
    <source>
        <strain evidence="5 6">DSM 44710</strain>
    </source>
</reference>
<comment type="similarity">
    <text evidence="1 3">Belongs to the Nudix hydrolase family.</text>
</comment>
<keyword evidence="2 3" id="KW-0378">Hydrolase</keyword>
<evidence type="ECO:0000313" key="5">
    <source>
        <dbReference type="EMBL" id="MDP9791555.1"/>
    </source>
</evidence>